<dbReference type="InterPro" id="IPR036280">
    <property type="entry name" value="Multihaem_cyt_sf"/>
</dbReference>
<feature type="domain" description="Cytochrome c" evidence="4">
    <location>
        <begin position="246"/>
        <end position="334"/>
    </location>
</feature>
<evidence type="ECO:0000256" key="2">
    <source>
        <dbReference type="ARBA" id="ARBA00022723"/>
    </source>
</evidence>
<protein>
    <submittedName>
        <fullName evidence="5">Cytochrome c oxidase subunit CcoO</fullName>
        <ecNumber evidence="5">1.9.3.1</ecNumber>
    </submittedName>
</protein>
<feature type="domain" description="Cytochrome c" evidence="4">
    <location>
        <begin position="42"/>
        <end position="129"/>
    </location>
</feature>
<dbReference type="InterPro" id="IPR036909">
    <property type="entry name" value="Cyt_c-like_dom_sf"/>
</dbReference>
<evidence type="ECO:0000256" key="3">
    <source>
        <dbReference type="ARBA" id="ARBA00023004"/>
    </source>
</evidence>
<gene>
    <name evidence="5" type="ORF">MNBD_GAMMA14-2574</name>
</gene>
<evidence type="ECO:0000259" key="4">
    <source>
        <dbReference type="PROSITE" id="PS51007"/>
    </source>
</evidence>
<keyword evidence="1" id="KW-0349">Heme</keyword>
<dbReference type="GO" id="GO:0009055">
    <property type="term" value="F:electron transfer activity"/>
    <property type="evidence" value="ECO:0007669"/>
    <property type="project" value="InterPro"/>
</dbReference>
<dbReference type="PROSITE" id="PS51007">
    <property type="entry name" value="CYTC"/>
    <property type="match status" value="2"/>
</dbReference>
<dbReference type="SUPFAM" id="SSF46626">
    <property type="entry name" value="Cytochrome c"/>
    <property type="match status" value="2"/>
</dbReference>
<dbReference type="Gene3D" id="1.10.760.10">
    <property type="entry name" value="Cytochrome c-like domain"/>
    <property type="match status" value="2"/>
</dbReference>
<dbReference type="GO" id="GO:0046872">
    <property type="term" value="F:metal ion binding"/>
    <property type="evidence" value="ECO:0007669"/>
    <property type="project" value="UniProtKB-KW"/>
</dbReference>
<proteinExistence type="predicted"/>
<dbReference type="EC" id="1.9.3.1" evidence="5"/>
<reference evidence="5" key="1">
    <citation type="submission" date="2018-06" db="EMBL/GenBank/DDBJ databases">
        <authorList>
            <person name="Zhirakovskaya E."/>
        </authorList>
    </citation>
    <scope>NUCLEOTIDE SEQUENCE</scope>
</reference>
<evidence type="ECO:0000313" key="5">
    <source>
        <dbReference type="EMBL" id="VAW74971.1"/>
    </source>
</evidence>
<accession>A0A3B0Y5U5</accession>
<dbReference type="PANTHER" id="PTHR35008:SF4">
    <property type="entry name" value="BLL4482 PROTEIN"/>
    <property type="match status" value="1"/>
</dbReference>
<keyword evidence="2" id="KW-0479">Metal-binding</keyword>
<dbReference type="InterPro" id="IPR051459">
    <property type="entry name" value="Cytochrome_c-type_DH"/>
</dbReference>
<dbReference type="EMBL" id="UOFM01000116">
    <property type="protein sequence ID" value="VAW74971.1"/>
    <property type="molecule type" value="Genomic_DNA"/>
</dbReference>
<sequence length="344" mass="38697">MRLTSVLCLLCIPVLLAGCPRPETHAETDAAAAGSDVAVKDPRYEQGRKIYNFHCYYCHGYSGDAKTLSATYIDPKPRDFTRVSPEQLSRERMLKSVREGRAGTAMASYKERLSDKEIEEVVDFIRHEFMQEGRENTRYHIPGNGWIDHARYAPAYTFATGQTALDTPDETLTPEQRRGKKLYLSSCVSCHDRARVMDEGPVWEPSVVSYPRNNGMLPSPPPLDVLSGASVYARHDQPHQFDDLDAEQQQGEALYQQNCAFCHAADGTGRNWIGTFLEPHPRNLTDTVAMQGMTSERLSHVIREGLPGTGMPAWKTVLTKEQTQQIVAYVRRAFYPGRRAAIDE</sequence>
<dbReference type="AlphaFoldDB" id="A0A3B0Y5U5"/>
<dbReference type="GO" id="GO:0016491">
    <property type="term" value="F:oxidoreductase activity"/>
    <property type="evidence" value="ECO:0007669"/>
    <property type="project" value="UniProtKB-KW"/>
</dbReference>
<dbReference type="PANTHER" id="PTHR35008">
    <property type="entry name" value="BLL4482 PROTEIN-RELATED"/>
    <property type="match status" value="1"/>
</dbReference>
<dbReference type="SUPFAM" id="SSF48695">
    <property type="entry name" value="Multiheme cytochromes"/>
    <property type="match status" value="1"/>
</dbReference>
<dbReference type="InterPro" id="IPR009056">
    <property type="entry name" value="Cyt_c-like_dom"/>
</dbReference>
<dbReference type="Pfam" id="PF13442">
    <property type="entry name" value="Cytochrome_CBB3"/>
    <property type="match status" value="2"/>
</dbReference>
<keyword evidence="5" id="KW-0560">Oxidoreductase</keyword>
<dbReference type="PROSITE" id="PS51257">
    <property type="entry name" value="PROKAR_LIPOPROTEIN"/>
    <property type="match status" value="1"/>
</dbReference>
<organism evidence="5">
    <name type="scientific">hydrothermal vent metagenome</name>
    <dbReference type="NCBI Taxonomy" id="652676"/>
    <lineage>
        <taxon>unclassified sequences</taxon>
        <taxon>metagenomes</taxon>
        <taxon>ecological metagenomes</taxon>
    </lineage>
</organism>
<keyword evidence="3" id="KW-0408">Iron</keyword>
<dbReference type="GO" id="GO:0020037">
    <property type="term" value="F:heme binding"/>
    <property type="evidence" value="ECO:0007669"/>
    <property type="project" value="InterPro"/>
</dbReference>
<name>A0A3B0Y5U5_9ZZZZ</name>
<evidence type="ECO:0000256" key="1">
    <source>
        <dbReference type="ARBA" id="ARBA00022617"/>
    </source>
</evidence>